<dbReference type="Pfam" id="PF13186">
    <property type="entry name" value="SPASM"/>
    <property type="match status" value="1"/>
</dbReference>
<dbReference type="SFLD" id="SFLDS00029">
    <property type="entry name" value="Radical_SAM"/>
    <property type="match status" value="1"/>
</dbReference>
<proteinExistence type="predicted"/>
<feature type="domain" description="Radical SAM core" evidence="5">
    <location>
        <begin position="22"/>
        <end position="126"/>
    </location>
</feature>
<dbReference type="GO" id="GO:0046872">
    <property type="term" value="F:metal ion binding"/>
    <property type="evidence" value="ECO:0007669"/>
    <property type="project" value="UniProtKB-KW"/>
</dbReference>
<keyword evidence="3" id="KW-0408">Iron</keyword>
<name>A0A6M3K4U8_9ZZZZ</name>
<accession>A0A6M3K4U8</accession>
<dbReference type="CDD" id="cd01335">
    <property type="entry name" value="Radical_SAM"/>
    <property type="match status" value="1"/>
</dbReference>
<dbReference type="InterPro" id="IPR013785">
    <property type="entry name" value="Aldolase_TIM"/>
</dbReference>
<dbReference type="GO" id="GO:0003824">
    <property type="term" value="F:catalytic activity"/>
    <property type="evidence" value="ECO:0007669"/>
    <property type="project" value="InterPro"/>
</dbReference>
<dbReference type="AlphaFoldDB" id="A0A6M3K4U8"/>
<sequence>MDYFDNENLIHSFANIRSLQIQTIDYCNRKCPWCPNAHMDKDPGNRMSYETLDRILSELQSVNYDGRIHLYLLEEPLCDDRIVEITGIVRERFPNNVIYLSTNGDYLDTKIMVKDLFNAGLSEMSVMHYDKANVGRLQKYSGDPRIALINKDEMGDCWYNRGGNVDVTCDFPVEFCEWVLQKLYIRLNGDVILCCSDYNYEVVYGNLMKQGLMDIWLSPKYKIYRIAHYFKHGHELALCGQCNRLKRKEVMSGAVRKRWSFFRPSSAV</sequence>
<dbReference type="Gene3D" id="3.20.20.70">
    <property type="entry name" value="Aldolase class I"/>
    <property type="match status" value="1"/>
</dbReference>
<dbReference type="PANTHER" id="PTHR11228">
    <property type="entry name" value="RADICAL SAM DOMAIN PROTEIN"/>
    <property type="match status" value="1"/>
</dbReference>
<keyword evidence="1" id="KW-0949">S-adenosyl-L-methionine</keyword>
<evidence type="ECO:0000256" key="2">
    <source>
        <dbReference type="ARBA" id="ARBA00022723"/>
    </source>
</evidence>
<keyword evidence="4" id="KW-0411">Iron-sulfur</keyword>
<evidence type="ECO:0000256" key="1">
    <source>
        <dbReference type="ARBA" id="ARBA00022691"/>
    </source>
</evidence>
<dbReference type="GO" id="GO:0051536">
    <property type="term" value="F:iron-sulfur cluster binding"/>
    <property type="evidence" value="ECO:0007669"/>
    <property type="project" value="UniProtKB-KW"/>
</dbReference>
<dbReference type="EMBL" id="MT142278">
    <property type="protein sequence ID" value="QJA77343.1"/>
    <property type="molecule type" value="Genomic_DNA"/>
</dbReference>
<dbReference type="InterPro" id="IPR007197">
    <property type="entry name" value="rSAM"/>
</dbReference>
<dbReference type="PANTHER" id="PTHR11228:SF7">
    <property type="entry name" value="PQQA PEPTIDE CYCLASE"/>
    <property type="match status" value="1"/>
</dbReference>
<dbReference type="Pfam" id="PF04055">
    <property type="entry name" value="Radical_SAM"/>
    <property type="match status" value="1"/>
</dbReference>
<keyword evidence="2" id="KW-0479">Metal-binding</keyword>
<organism evidence="7">
    <name type="scientific">viral metagenome</name>
    <dbReference type="NCBI Taxonomy" id="1070528"/>
    <lineage>
        <taxon>unclassified sequences</taxon>
        <taxon>metagenomes</taxon>
        <taxon>organismal metagenomes</taxon>
    </lineage>
</organism>
<dbReference type="InterPro" id="IPR050377">
    <property type="entry name" value="Radical_SAM_PqqE_MftC-like"/>
</dbReference>
<dbReference type="InterPro" id="IPR058240">
    <property type="entry name" value="rSAM_sf"/>
</dbReference>
<gene>
    <name evidence="7" type="ORF">MM415A01322_0008</name>
</gene>
<reference evidence="7" key="1">
    <citation type="submission" date="2020-03" db="EMBL/GenBank/DDBJ databases">
        <title>The deep terrestrial virosphere.</title>
        <authorList>
            <person name="Holmfeldt K."/>
            <person name="Nilsson E."/>
            <person name="Simone D."/>
            <person name="Lopez-Fernandez M."/>
            <person name="Wu X."/>
            <person name="de Brujin I."/>
            <person name="Lundin D."/>
            <person name="Andersson A."/>
            <person name="Bertilsson S."/>
            <person name="Dopson M."/>
        </authorList>
    </citation>
    <scope>NUCLEOTIDE SEQUENCE</scope>
    <source>
        <strain evidence="7">MM415A01322</strain>
    </source>
</reference>
<evidence type="ECO:0000256" key="4">
    <source>
        <dbReference type="ARBA" id="ARBA00023014"/>
    </source>
</evidence>
<feature type="domain" description="4Fe4S-binding SPASM" evidence="6">
    <location>
        <begin position="176"/>
        <end position="243"/>
    </location>
</feature>
<evidence type="ECO:0000313" key="7">
    <source>
        <dbReference type="EMBL" id="QJA77343.1"/>
    </source>
</evidence>
<evidence type="ECO:0000256" key="3">
    <source>
        <dbReference type="ARBA" id="ARBA00023004"/>
    </source>
</evidence>
<protein>
    <submittedName>
        <fullName evidence="7">Putative iron-sulfur cluster-binding domain contining protein</fullName>
    </submittedName>
</protein>
<dbReference type="InterPro" id="IPR023885">
    <property type="entry name" value="4Fe4S-binding_SPASM_dom"/>
</dbReference>
<dbReference type="CDD" id="cd21109">
    <property type="entry name" value="SPASM"/>
    <property type="match status" value="1"/>
</dbReference>
<dbReference type="SUPFAM" id="SSF102114">
    <property type="entry name" value="Radical SAM enzymes"/>
    <property type="match status" value="1"/>
</dbReference>
<evidence type="ECO:0000259" key="6">
    <source>
        <dbReference type="Pfam" id="PF13186"/>
    </source>
</evidence>
<evidence type="ECO:0000259" key="5">
    <source>
        <dbReference type="Pfam" id="PF04055"/>
    </source>
</evidence>